<dbReference type="GO" id="GO:0005886">
    <property type="term" value="C:plasma membrane"/>
    <property type="evidence" value="ECO:0007669"/>
    <property type="project" value="UniProtKB-SubCell"/>
</dbReference>
<dbReference type="AlphaFoldDB" id="A0A7W4Z6N8"/>
<evidence type="ECO:0000256" key="2">
    <source>
        <dbReference type="ARBA" id="ARBA00006679"/>
    </source>
</evidence>
<dbReference type="EMBL" id="JACHWY010000001">
    <property type="protein sequence ID" value="MBB3047135.1"/>
    <property type="molecule type" value="Genomic_DNA"/>
</dbReference>
<dbReference type="Proteomes" id="UP000537130">
    <property type="component" value="Unassembled WGS sequence"/>
</dbReference>
<dbReference type="InterPro" id="IPR051907">
    <property type="entry name" value="DoxX-like_oxidoreductase"/>
</dbReference>
<comment type="subcellular location">
    <subcellularLocation>
        <location evidence="1">Cell membrane</location>
        <topology evidence="1">Multi-pass membrane protein</topology>
    </subcellularLocation>
</comment>
<comment type="caution">
    <text evidence="8">The sequence shown here is derived from an EMBL/GenBank/DDBJ whole genome shotgun (WGS) entry which is preliminary data.</text>
</comment>
<evidence type="ECO:0000313" key="9">
    <source>
        <dbReference type="Proteomes" id="UP000537130"/>
    </source>
</evidence>
<organism evidence="8 9">
    <name type="scientific">Litorivivens lipolytica</name>
    <dbReference type="NCBI Taxonomy" id="1524264"/>
    <lineage>
        <taxon>Bacteria</taxon>
        <taxon>Pseudomonadati</taxon>
        <taxon>Pseudomonadota</taxon>
        <taxon>Gammaproteobacteria</taxon>
        <taxon>Litorivivens</taxon>
    </lineage>
</organism>
<feature type="transmembrane region" description="Helical" evidence="7">
    <location>
        <begin position="186"/>
        <end position="207"/>
    </location>
</feature>
<accession>A0A7W4Z6N8</accession>
<evidence type="ECO:0000256" key="4">
    <source>
        <dbReference type="ARBA" id="ARBA00022692"/>
    </source>
</evidence>
<keyword evidence="6 7" id="KW-0472">Membrane</keyword>
<keyword evidence="9" id="KW-1185">Reference proteome</keyword>
<gene>
    <name evidence="8" type="ORF">FHR99_001371</name>
</gene>
<sequence>MGILLKIYYAIHDNLFGFLKHLDGLALLAIRLFLAPVMITAGMTKWRNFDSTVQWFGNSEWGLGLPAPELMAGLATGTELIGGFLLLFGLAVRWVSVPLLVTMFVAATEVHLENGWFAIAPSDPTTSSAKLLADIGIPGAEESLKNSLEVDTRLERAKDILREHGNYEWLTEKGSFAILNNGIEFAATYFIMLLVLFFWGGGRYFSLDYYFDRAARKALADLGPPQRDLDDLNVPD</sequence>
<keyword evidence="4 7" id="KW-0812">Transmembrane</keyword>
<name>A0A7W4Z6N8_9GAMM</name>
<feature type="transmembrane region" description="Helical" evidence="7">
    <location>
        <begin position="25"/>
        <end position="44"/>
    </location>
</feature>
<comment type="similarity">
    <text evidence="2">Belongs to the DoxX family.</text>
</comment>
<keyword evidence="3" id="KW-1003">Cell membrane</keyword>
<dbReference type="InterPro" id="IPR032808">
    <property type="entry name" value="DoxX"/>
</dbReference>
<evidence type="ECO:0000256" key="7">
    <source>
        <dbReference type="SAM" id="Phobius"/>
    </source>
</evidence>
<evidence type="ECO:0000256" key="5">
    <source>
        <dbReference type="ARBA" id="ARBA00022989"/>
    </source>
</evidence>
<dbReference type="RefSeq" id="WP_183409776.1">
    <property type="nucleotide sequence ID" value="NZ_JACHWY010000001.1"/>
</dbReference>
<protein>
    <submittedName>
        <fullName evidence="8">Putative membrane protein YphA (DoxX/SURF4 family)</fullName>
    </submittedName>
</protein>
<evidence type="ECO:0000256" key="1">
    <source>
        <dbReference type="ARBA" id="ARBA00004651"/>
    </source>
</evidence>
<reference evidence="8 9" key="1">
    <citation type="submission" date="2020-08" db="EMBL/GenBank/DDBJ databases">
        <title>Genomic Encyclopedia of Type Strains, Phase III (KMG-III): the genomes of soil and plant-associated and newly described type strains.</title>
        <authorList>
            <person name="Whitman W."/>
        </authorList>
    </citation>
    <scope>NUCLEOTIDE SEQUENCE [LARGE SCALE GENOMIC DNA]</scope>
    <source>
        <strain evidence="8 9">CECT 8654</strain>
    </source>
</reference>
<dbReference type="PANTHER" id="PTHR33452:SF19">
    <property type="entry name" value="DOXX FAMILY PROTEIN"/>
    <property type="match status" value="1"/>
</dbReference>
<keyword evidence="5 7" id="KW-1133">Transmembrane helix</keyword>
<dbReference type="PANTHER" id="PTHR33452">
    <property type="entry name" value="OXIDOREDUCTASE CATD-RELATED"/>
    <property type="match status" value="1"/>
</dbReference>
<evidence type="ECO:0000256" key="3">
    <source>
        <dbReference type="ARBA" id="ARBA00022475"/>
    </source>
</evidence>
<feature type="transmembrane region" description="Helical" evidence="7">
    <location>
        <begin position="80"/>
        <end position="107"/>
    </location>
</feature>
<proteinExistence type="inferred from homology"/>
<evidence type="ECO:0000313" key="8">
    <source>
        <dbReference type="EMBL" id="MBB3047135.1"/>
    </source>
</evidence>
<dbReference type="Pfam" id="PF07681">
    <property type="entry name" value="DoxX"/>
    <property type="match status" value="1"/>
</dbReference>
<evidence type="ECO:0000256" key="6">
    <source>
        <dbReference type="ARBA" id="ARBA00023136"/>
    </source>
</evidence>